<dbReference type="GO" id="GO:0043856">
    <property type="term" value="F:anti-sigma factor antagonist activity"/>
    <property type="evidence" value="ECO:0007669"/>
    <property type="project" value="TreeGrafter"/>
</dbReference>
<reference evidence="2" key="2">
    <citation type="submission" date="2020-09" db="EMBL/GenBank/DDBJ databases">
        <authorList>
            <person name="Sun Q."/>
            <person name="Zhou Y."/>
        </authorList>
    </citation>
    <scope>NUCLEOTIDE SEQUENCE</scope>
    <source>
        <strain evidence="2">CGMCC 1.12426</strain>
    </source>
</reference>
<comment type="caution">
    <text evidence="2">The sequence shown here is derived from an EMBL/GenBank/DDBJ whole genome shotgun (WGS) entry which is preliminary data.</text>
</comment>
<dbReference type="InterPro" id="IPR002645">
    <property type="entry name" value="STAS_dom"/>
</dbReference>
<accession>A0A916THW3</accession>
<dbReference type="RefSeq" id="WP_172972022.1">
    <property type="nucleotide sequence ID" value="NZ_BMFA01000004.1"/>
</dbReference>
<name>A0A916THW3_9HYPH</name>
<dbReference type="InterPro" id="IPR036513">
    <property type="entry name" value="STAS_dom_sf"/>
</dbReference>
<dbReference type="Gene3D" id="3.30.750.24">
    <property type="entry name" value="STAS domain"/>
    <property type="match status" value="1"/>
</dbReference>
<evidence type="ECO:0000313" key="3">
    <source>
        <dbReference type="Proteomes" id="UP000605148"/>
    </source>
</evidence>
<dbReference type="CDD" id="cd07043">
    <property type="entry name" value="STAS_anti-anti-sigma_factors"/>
    <property type="match status" value="1"/>
</dbReference>
<feature type="domain" description="STAS" evidence="1">
    <location>
        <begin position="8"/>
        <end position="117"/>
    </location>
</feature>
<organism evidence="2 3">
    <name type="scientific">Roseibium aquae</name>
    <dbReference type="NCBI Taxonomy" id="1323746"/>
    <lineage>
        <taxon>Bacteria</taxon>
        <taxon>Pseudomonadati</taxon>
        <taxon>Pseudomonadota</taxon>
        <taxon>Alphaproteobacteria</taxon>
        <taxon>Hyphomicrobiales</taxon>
        <taxon>Stappiaceae</taxon>
        <taxon>Roseibium</taxon>
    </lineage>
</organism>
<sequence length="125" mass="13166">MTTETTLLTITDRFEDGIRIICPVGKLETLSAKDFEAHLNGALADGPAHLLVDMGGVDYVTSFGLRSILIVAKKLAPSGHKLVFFGVNASVLEVLRISGFLKIVTVADSEAEALVHSGASKANAT</sequence>
<evidence type="ECO:0000259" key="1">
    <source>
        <dbReference type="PROSITE" id="PS50801"/>
    </source>
</evidence>
<gene>
    <name evidence="2" type="ORF">GCM10011316_17640</name>
</gene>
<dbReference type="AlphaFoldDB" id="A0A916THW3"/>
<dbReference type="PANTHER" id="PTHR33495">
    <property type="entry name" value="ANTI-SIGMA FACTOR ANTAGONIST TM_1081-RELATED-RELATED"/>
    <property type="match status" value="1"/>
</dbReference>
<dbReference type="PANTHER" id="PTHR33495:SF14">
    <property type="entry name" value="ANTI-SIGMA FACTOR ANTAGONIST"/>
    <property type="match status" value="1"/>
</dbReference>
<dbReference type="SUPFAM" id="SSF52091">
    <property type="entry name" value="SpoIIaa-like"/>
    <property type="match status" value="1"/>
</dbReference>
<proteinExistence type="predicted"/>
<dbReference type="PROSITE" id="PS50801">
    <property type="entry name" value="STAS"/>
    <property type="match status" value="1"/>
</dbReference>
<keyword evidence="3" id="KW-1185">Reference proteome</keyword>
<dbReference type="Proteomes" id="UP000605148">
    <property type="component" value="Unassembled WGS sequence"/>
</dbReference>
<evidence type="ECO:0000313" key="2">
    <source>
        <dbReference type="EMBL" id="GGB45979.1"/>
    </source>
</evidence>
<protein>
    <recommendedName>
        <fullName evidence="1">STAS domain-containing protein</fullName>
    </recommendedName>
</protein>
<dbReference type="Pfam" id="PF01740">
    <property type="entry name" value="STAS"/>
    <property type="match status" value="1"/>
</dbReference>
<reference evidence="2" key="1">
    <citation type="journal article" date="2014" name="Int. J. Syst. Evol. Microbiol.">
        <title>Complete genome sequence of Corynebacterium casei LMG S-19264T (=DSM 44701T), isolated from a smear-ripened cheese.</title>
        <authorList>
            <consortium name="US DOE Joint Genome Institute (JGI-PGF)"/>
            <person name="Walter F."/>
            <person name="Albersmeier A."/>
            <person name="Kalinowski J."/>
            <person name="Ruckert C."/>
        </authorList>
    </citation>
    <scope>NUCLEOTIDE SEQUENCE</scope>
    <source>
        <strain evidence="2">CGMCC 1.12426</strain>
    </source>
</reference>
<dbReference type="EMBL" id="BMFA01000004">
    <property type="protein sequence ID" value="GGB45979.1"/>
    <property type="molecule type" value="Genomic_DNA"/>
</dbReference>